<gene>
    <name evidence="2" type="ORF">KDL28_26920</name>
</gene>
<keyword evidence="3" id="KW-1185">Reference proteome</keyword>
<name>A0ABT1A6R4_9PSEU</name>
<feature type="region of interest" description="Disordered" evidence="1">
    <location>
        <begin position="187"/>
        <end position="212"/>
    </location>
</feature>
<reference evidence="2" key="1">
    <citation type="submission" date="2021-04" db="EMBL/GenBank/DDBJ databases">
        <title>Pseudonocardia sp. nov., isolated from sandy soil of mangrove forest.</title>
        <authorList>
            <person name="Zan Z."/>
            <person name="Huang R."/>
            <person name="Liu W."/>
        </authorList>
    </citation>
    <scope>NUCLEOTIDE SEQUENCE</scope>
    <source>
        <strain evidence="2">S2-4</strain>
    </source>
</reference>
<comment type="caution">
    <text evidence="2">The sequence shown here is derived from an EMBL/GenBank/DDBJ whole genome shotgun (WGS) entry which is preliminary data.</text>
</comment>
<feature type="compositionally biased region" description="Basic and acidic residues" evidence="1">
    <location>
        <begin position="197"/>
        <end position="212"/>
    </location>
</feature>
<evidence type="ECO:0000256" key="1">
    <source>
        <dbReference type="SAM" id="MobiDB-lite"/>
    </source>
</evidence>
<dbReference type="RefSeq" id="WP_252442962.1">
    <property type="nucleotide sequence ID" value="NZ_JAGSOV010000057.1"/>
</dbReference>
<dbReference type="Proteomes" id="UP001165283">
    <property type="component" value="Unassembled WGS sequence"/>
</dbReference>
<organism evidence="2 3">
    <name type="scientific">Pseudonocardia humida</name>
    <dbReference type="NCBI Taxonomy" id="2800819"/>
    <lineage>
        <taxon>Bacteria</taxon>
        <taxon>Bacillati</taxon>
        <taxon>Actinomycetota</taxon>
        <taxon>Actinomycetes</taxon>
        <taxon>Pseudonocardiales</taxon>
        <taxon>Pseudonocardiaceae</taxon>
        <taxon>Pseudonocardia</taxon>
    </lineage>
</organism>
<dbReference type="EMBL" id="JAGSOV010000057">
    <property type="protein sequence ID" value="MCO1658705.1"/>
    <property type="molecule type" value="Genomic_DNA"/>
</dbReference>
<proteinExistence type="predicted"/>
<accession>A0ABT1A6R4</accession>
<evidence type="ECO:0000313" key="2">
    <source>
        <dbReference type="EMBL" id="MCO1658705.1"/>
    </source>
</evidence>
<feature type="compositionally biased region" description="Low complexity" evidence="1">
    <location>
        <begin position="25"/>
        <end position="41"/>
    </location>
</feature>
<feature type="region of interest" description="Disordered" evidence="1">
    <location>
        <begin position="22"/>
        <end position="115"/>
    </location>
</feature>
<evidence type="ECO:0000313" key="3">
    <source>
        <dbReference type="Proteomes" id="UP001165283"/>
    </source>
</evidence>
<feature type="compositionally biased region" description="Acidic residues" evidence="1">
    <location>
        <begin position="79"/>
        <end position="100"/>
    </location>
</feature>
<feature type="compositionally biased region" description="Low complexity" evidence="1">
    <location>
        <begin position="49"/>
        <end position="60"/>
    </location>
</feature>
<sequence>MTLLAVGVLGGALFVANTVGSQESPAAENTTAAANTAATAPPAAPPPAAAEGEAPAAPEATGREVDLSGVEVAGAGEGGAEDAADGEDAAPAEEEAPPAEEDARPPESTFAGESNDGALTVAIAVNGNDAAAVVADGETEFVLDGSATANGLALKDRTGKVKLDGDNPGDGFTGSVTLDGERVRYTADPRSVAQARADGRADVGDAADRVGL</sequence>
<protein>
    <submittedName>
        <fullName evidence="2">Uncharacterized protein</fullName>
    </submittedName>
</protein>